<name>A0A1X6YVK6_9RHOB</name>
<dbReference type="Pfam" id="PF00583">
    <property type="entry name" value="Acetyltransf_1"/>
    <property type="match status" value="1"/>
</dbReference>
<dbReference type="EMBL" id="FWFU01000002">
    <property type="protein sequence ID" value="SLN32179.1"/>
    <property type="molecule type" value="Genomic_DNA"/>
</dbReference>
<dbReference type="OrthoDB" id="9805924at2"/>
<proteinExistence type="predicted"/>
<keyword evidence="5" id="KW-1185">Reference proteome</keyword>
<keyword evidence="2" id="KW-0012">Acyltransferase</keyword>
<dbReference type="Proteomes" id="UP000193207">
    <property type="component" value="Unassembled WGS sequence"/>
</dbReference>
<gene>
    <name evidence="4" type="ORF">ROH8110_01529</name>
</gene>
<dbReference type="RefSeq" id="WP_085817175.1">
    <property type="nucleotide sequence ID" value="NZ_FWFU01000002.1"/>
</dbReference>
<dbReference type="PANTHER" id="PTHR43877">
    <property type="entry name" value="AMINOALKYLPHOSPHONATE N-ACETYLTRANSFERASE-RELATED-RELATED"/>
    <property type="match status" value="1"/>
</dbReference>
<dbReference type="SUPFAM" id="SSF55729">
    <property type="entry name" value="Acyl-CoA N-acyltransferases (Nat)"/>
    <property type="match status" value="1"/>
</dbReference>
<organism evidence="4 5">
    <name type="scientific">Roseovarius halotolerans</name>
    <dbReference type="NCBI Taxonomy" id="505353"/>
    <lineage>
        <taxon>Bacteria</taxon>
        <taxon>Pseudomonadati</taxon>
        <taxon>Pseudomonadota</taxon>
        <taxon>Alphaproteobacteria</taxon>
        <taxon>Rhodobacterales</taxon>
        <taxon>Roseobacteraceae</taxon>
        <taxon>Roseovarius</taxon>
    </lineage>
</organism>
<dbReference type="GO" id="GO:0016747">
    <property type="term" value="F:acyltransferase activity, transferring groups other than amino-acyl groups"/>
    <property type="evidence" value="ECO:0007669"/>
    <property type="project" value="InterPro"/>
</dbReference>
<dbReference type="PROSITE" id="PS51186">
    <property type="entry name" value="GNAT"/>
    <property type="match status" value="1"/>
</dbReference>
<dbReference type="PANTHER" id="PTHR43877:SF2">
    <property type="entry name" value="AMINOALKYLPHOSPHONATE N-ACETYLTRANSFERASE-RELATED"/>
    <property type="match status" value="1"/>
</dbReference>
<evidence type="ECO:0000313" key="5">
    <source>
        <dbReference type="Proteomes" id="UP000193207"/>
    </source>
</evidence>
<dbReference type="InterPro" id="IPR000182">
    <property type="entry name" value="GNAT_dom"/>
</dbReference>
<keyword evidence="1 4" id="KW-0808">Transferase</keyword>
<evidence type="ECO:0000256" key="1">
    <source>
        <dbReference type="ARBA" id="ARBA00022679"/>
    </source>
</evidence>
<evidence type="ECO:0000259" key="3">
    <source>
        <dbReference type="PROSITE" id="PS51186"/>
    </source>
</evidence>
<dbReference type="InterPro" id="IPR016181">
    <property type="entry name" value="Acyl_CoA_acyltransferase"/>
</dbReference>
<feature type="domain" description="N-acetyltransferase" evidence="3">
    <location>
        <begin position="4"/>
        <end position="162"/>
    </location>
</feature>
<reference evidence="4 5" key="1">
    <citation type="submission" date="2017-03" db="EMBL/GenBank/DDBJ databases">
        <authorList>
            <person name="Afonso C.L."/>
            <person name="Miller P.J."/>
            <person name="Scott M.A."/>
            <person name="Spackman E."/>
            <person name="Goraichik I."/>
            <person name="Dimitrov K.M."/>
            <person name="Suarez D.L."/>
            <person name="Swayne D.E."/>
        </authorList>
    </citation>
    <scope>NUCLEOTIDE SEQUENCE [LARGE SCALE GENOMIC DNA]</scope>
    <source>
        <strain evidence="4 5">CECT 8110</strain>
    </source>
</reference>
<protein>
    <submittedName>
        <fullName evidence="4">Acetyltransferase (GNAT) family protein</fullName>
    </submittedName>
</protein>
<dbReference type="Gene3D" id="3.40.630.30">
    <property type="match status" value="1"/>
</dbReference>
<evidence type="ECO:0000256" key="2">
    <source>
        <dbReference type="ARBA" id="ARBA00023315"/>
    </source>
</evidence>
<dbReference type="InterPro" id="IPR050832">
    <property type="entry name" value="Bact_Acetyltransf"/>
</dbReference>
<dbReference type="AlphaFoldDB" id="A0A1X6YVK6"/>
<accession>A0A1X6YVK6</accession>
<evidence type="ECO:0000313" key="4">
    <source>
        <dbReference type="EMBL" id="SLN32179.1"/>
    </source>
</evidence>
<sequence length="162" mass="17200">MKDIVLCPATTERDLDLLDQALRRLSGDLGDSHVAGRAALARALGGAHPAAHGMLALEDGALRGAALFSPVFSTVRGAAGVYVSDLWVADAARGLGLGRRLLGAVGVRAGRLWRARWLTLAVYDHSTASRRFYDRLGFEPQTDATVMKLGAEGFAELMRNAG</sequence>